<feature type="chain" id="PRO_5045783476" evidence="2">
    <location>
        <begin position="17"/>
        <end position="252"/>
    </location>
</feature>
<organism evidence="3 4">
    <name type="scientific">Echinops telfairi</name>
    <name type="common">Lesser hedgehog tenrec</name>
    <dbReference type="NCBI Taxonomy" id="9371"/>
    <lineage>
        <taxon>Eukaryota</taxon>
        <taxon>Metazoa</taxon>
        <taxon>Chordata</taxon>
        <taxon>Craniata</taxon>
        <taxon>Vertebrata</taxon>
        <taxon>Euteleostomi</taxon>
        <taxon>Mammalia</taxon>
        <taxon>Eutheria</taxon>
        <taxon>Afrotheria</taxon>
        <taxon>Tenrecidae</taxon>
        <taxon>Tenrecinae</taxon>
        <taxon>Echinops</taxon>
    </lineage>
</organism>
<dbReference type="InterPro" id="IPR026114">
    <property type="entry name" value="APOF"/>
</dbReference>
<feature type="region of interest" description="Disordered" evidence="1">
    <location>
        <begin position="25"/>
        <end position="47"/>
    </location>
</feature>
<sequence length="252" mass="27876">MPSLLLGCVLLSSVAAFPRNTQNGALPFQPSFPEPGPPPSMPSSQIPHLDARSCQALLHRVLSLAPLPEHLSNLALSVALKEIGCPTEAHLLKLQQFSTAGKDSSEALTHEIQRFNKEEGIEDAELIPQHLEGTSGQGGRARRSADLPKECAQGPGRLLHDIAVLLVDYIEKVPATELMTKLKTAAIRASQNCTYEAWVHVEEVNKELIKSEELKNIPLSIENELYFFMRAVAYLTRYFLRETQNLFRAFLG</sequence>
<feature type="signal peptide" evidence="2">
    <location>
        <begin position="1"/>
        <end position="16"/>
    </location>
</feature>
<reference evidence="4" key="1">
    <citation type="submission" date="2025-08" db="UniProtKB">
        <authorList>
            <consortium name="RefSeq"/>
        </authorList>
    </citation>
    <scope>IDENTIFICATION</scope>
</reference>
<dbReference type="GeneID" id="101660973"/>
<accession>A0ABM0IIL2</accession>
<proteinExistence type="predicted"/>
<evidence type="ECO:0000256" key="2">
    <source>
        <dbReference type="SAM" id="SignalP"/>
    </source>
</evidence>
<dbReference type="Proteomes" id="UP000694863">
    <property type="component" value="Unplaced"/>
</dbReference>
<dbReference type="PANTHER" id="PTHR15011:SF1">
    <property type="entry name" value="APOLIPOPROTEIN N"/>
    <property type="match status" value="1"/>
</dbReference>
<keyword evidence="2" id="KW-0732">Signal</keyword>
<name>A0ABM0IIL2_ECHTE</name>
<protein>
    <submittedName>
        <fullName evidence="4">Apolipoprotein F-like</fullName>
    </submittedName>
</protein>
<dbReference type="PANTHER" id="PTHR15011">
    <property type="entry name" value="APOLIPOPROTEIN F"/>
    <property type="match status" value="1"/>
</dbReference>
<dbReference type="RefSeq" id="XP_004700881.1">
    <property type="nucleotide sequence ID" value="XM_004700824.2"/>
</dbReference>
<evidence type="ECO:0000313" key="3">
    <source>
        <dbReference type="Proteomes" id="UP000694863"/>
    </source>
</evidence>
<evidence type="ECO:0000256" key="1">
    <source>
        <dbReference type="SAM" id="MobiDB-lite"/>
    </source>
</evidence>
<evidence type="ECO:0000313" key="4">
    <source>
        <dbReference type="RefSeq" id="XP_004700881.1"/>
    </source>
</evidence>
<keyword evidence="3" id="KW-1185">Reference proteome</keyword>
<feature type="compositionally biased region" description="Pro residues" evidence="1">
    <location>
        <begin position="30"/>
        <end position="41"/>
    </location>
</feature>
<gene>
    <name evidence="4" type="primary">LOC101660973</name>
</gene>
<dbReference type="Pfam" id="PF15148">
    <property type="entry name" value="Apolipo_F"/>
    <property type="match status" value="1"/>
</dbReference>